<proteinExistence type="predicted"/>
<protein>
    <submittedName>
        <fullName evidence="1">Uncharacterized protein</fullName>
    </submittedName>
</protein>
<comment type="caution">
    <text evidence="1">The sequence shown here is derived from an EMBL/GenBank/DDBJ whole genome shotgun (WGS) entry which is preliminary data.</text>
</comment>
<organism evidence="1 2">
    <name type="scientific">Ligilactobacillus ruminis SPM0211</name>
    <dbReference type="NCBI Taxonomy" id="1040964"/>
    <lineage>
        <taxon>Bacteria</taxon>
        <taxon>Bacillati</taxon>
        <taxon>Bacillota</taxon>
        <taxon>Bacilli</taxon>
        <taxon>Lactobacillales</taxon>
        <taxon>Lactobacillaceae</taxon>
        <taxon>Ligilactobacillus</taxon>
    </lineage>
</organism>
<accession>F7QZP2</accession>
<sequence>MRDWHADLASTAFVKIIAVYGHINENGRFVRNWLA</sequence>
<evidence type="ECO:0000313" key="1">
    <source>
        <dbReference type="EMBL" id="EGM52963.1"/>
    </source>
</evidence>
<gene>
    <name evidence="1" type="ORF">LRU_00898</name>
</gene>
<name>F7QZP2_9LACO</name>
<reference evidence="1 2" key="1">
    <citation type="journal article" date="2011" name="J. Bacteriol.">
        <title>Genome Sequence of Lactobacillus ruminis SPM0211, Isolated from a Fecal Sample from a Healthy Korean.</title>
        <authorList>
            <person name="Lee S."/>
            <person name="Cho Y.J."/>
            <person name="Lee A.H."/>
            <person name="Chun J."/>
            <person name="Ha N.J."/>
            <person name="Ko G."/>
        </authorList>
    </citation>
    <scope>NUCLEOTIDE SEQUENCE [LARGE SCALE GENOMIC DNA]</scope>
    <source>
        <strain evidence="1 2">SPM0211</strain>
    </source>
</reference>
<dbReference type="EMBL" id="AFOJ01000003">
    <property type="protein sequence ID" value="EGM52963.1"/>
    <property type="molecule type" value="Genomic_DNA"/>
</dbReference>
<dbReference type="Proteomes" id="UP000002971">
    <property type="component" value="Unassembled WGS sequence"/>
</dbReference>
<evidence type="ECO:0000313" key="2">
    <source>
        <dbReference type="Proteomes" id="UP000002971"/>
    </source>
</evidence>
<dbReference type="AlphaFoldDB" id="F7QZP2"/>